<evidence type="ECO:0000313" key="9">
    <source>
        <dbReference type="EMBL" id="GAA5484522.1"/>
    </source>
</evidence>
<evidence type="ECO:0000256" key="3">
    <source>
        <dbReference type="ARBA" id="ARBA00012756"/>
    </source>
</evidence>
<sequence length="1238" mass="138118">MIWGCMVAQAAPDWENEQVRAIDKEPARVFSLPFASRDEALTKDWRESSRVQSLNGEWAFHFAKRPEDRAEGFEKPTFNVSSWKTIKVPGNWQTQGFGVPIYTNITYPFKRDAPRVTDEPPRDWTAYENRNEVGSYRRDFTVPETWKGGEVFIHFGGVESAFYLWVNGEKVGYSQDSYLPAEFRLTPYLRPGTNTLAVEVYRWSDGSYMEDQDFWRLSGIFRDVMLYATPPTWLRDYAFKYDLSDDFSAADIRLEVDYATPGKKPARGVTAKAELVDPAGKVVWSGASSGSGTIGGRLEDPLLWTGETPNLYTLVISTTDGAGKTLSAQRHRVGFHQLGFSDEGEFLVNGRPFIFKGVDRHEHNPETGRYVTDQQMEDEVKLMKRFNINSVRTSHYPNHPRWLELCDQYGILLVAEANIETHGYGYGDESLSRQKNWREAHVERVLDMYQRDKNHAAVAFWSLGNEAGNGRNFEVAADALRKLDPTHPIHYEGFPDPAKHDDMNSHMYPSVDFLNQTGSEKSSRPVFLCEYAHSMGNATGNLDEYVEAFETHKRLIGGCIWDWVDQGLKKQAAPGQVSPDGRDWFFAYGGDFGDRPNDGNFCCNGIVQPDHTPNAKTWQVKSSYQPAEFVYQDGRLTFRNELFHTSPGQLHELVFTLEANGREVARTTVPCPEMKPWETVEVAIPDGIEAGHEPGTRYLMSVMLVLKKETPWAPKGHVVAWRQFELGATPLTAGQLAEGTRVAETDDSVSLSGADFEARFDKAAGRLVSLKYGGREVLKDGRGPQVNLFRAPGDNDKWVSGEWERAGLRDLKLEDVVVQVREKPAVQVSVLAKAVGGAGFWCDTSMTYTFSADGTVLLDAVLVPSEPDLVLPRAGLRMFLDPALSQVEWQGRGPWENYPDRKSGSAIGRYEKPVNEFFEPYVRPQFMGNREDTDWVALKGKAGGLLVWSGEPFGFSAMNLTDEELSSARHPTELKTIDATVLTLDAAQTGLGGASCGPATLDRYRVKGGPWRLTMAFRPLPANGDPATLRADFPVGPVAIPTRNGEGDLRLDGKGRVVDEHGKAVAVSSKWAAGRVLSIPASTAGEIPGTPVVREFSRWVDRSKWSAHASSVQRDEGEAKNAIDGDLNTNWHTEWKDRGPEPPHELEIDLGDTQKVSGIEVVARQDGRNGRIRGYRIEGKKAAGSWKTLSKGRLEDRSGGQTIDFKRPVELRRLRLVVTDVYQGPWASAAEVTPIVAP</sequence>
<reference evidence="9 10" key="1">
    <citation type="submission" date="2024-02" db="EMBL/GenBank/DDBJ databases">
        <title>Haloferula sargassicola NBRC 104335.</title>
        <authorList>
            <person name="Ichikawa N."/>
            <person name="Katano-Makiyama Y."/>
            <person name="Hidaka K."/>
        </authorList>
    </citation>
    <scope>NUCLEOTIDE SEQUENCE [LARGE SCALE GENOMIC DNA]</scope>
    <source>
        <strain evidence="9 10">NBRC 104335</strain>
    </source>
</reference>
<feature type="domain" description="F5/8 type C" evidence="8">
    <location>
        <begin position="1088"/>
        <end position="1235"/>
    </location>
</feature>
<dbReference type="PROSITE" id="PS00719">
    <property type="entry name" value="GLYCOSYL_HYDROL_F2_1"/>
    <property type="match status" value="1"/>
</dbReference>
<dbReference type="InterPro" id="IPR006102">
    <property type="entry name" value="Ig-like_GH2"/>
</dbReference>
<dbReference type="Pfam" id="PF02837">
    <property type="entry name" value="Glyco_hydro_2_N"/>
    <property type="match status" value="1"/>
</dbReference>
<dbReference type="InterPro" id="IPR006104">
    <property type="entry name" value="Glyco_hydro_2_N"/>
</dbReference>
<dbReference type="Pfam" id="PF00703">
    <property type="entry name" value="Glyco_hydro_2"/>
    <property type="match status" value="1"/>
</dbReference>
<dbReference type="InterPro" id="IPR014718">
    <property type="entry name" value="GH-type_carb-bd"/>
</dbReference>
<evidence type="ECO:0000259" key="8">
    <source>
        <dbReference type="PROSITE" id="PS50022"/>
    </source>
</evidence>
<dbReference type="Pfam" id="PF00754">
    <property type="entry name" value="F5_F8_type_C"/>
    <property type="match status" value="1"/>
</dbReference>
<name>A0ABP9UUW4_9BACT</name>
<evidence type="ECO:0000313" key="10">
    <source>
        <dbReference type="Proteomes" id="UP001476282"/>
    </source>
</evidence>
<organism evidence="9 10">
    <name type="scientific">Haloferula sargassicola</name>
    <dbReference type="NCBI Taxonomy" id="490096"/>
    <lineage>
        <taxon>Bacteria</taxon>
        <taxon>Pseudomonadati</taxon>
        <taxon>Verrucomicrobiota</taxon>
        <taxon>Verrucomicrobiia</taxon>
        <taxon>Verrucomicrobiales</taxon>
        <taxon>Verrucomicrobiaceae</taxon>
        <taxon>Haloferula</taxon>
    </lineage>
</organism>
<dbReference type="Gene3D" id="3.20.20.80">
    <property type="entry name" value="Glycosidases"/>
    <property type="match status" value="1"/>
</dbReference>
<dbReference type="SUPFAM" id="SSF49785">
    <property type="entry name" value="Galactose-binding domain-like"/>
    <property type="match status" value="2"/>
</dbReference>
<dbReference type="InterPro" id="IPR050347">
    <property type="entry name" value="Bact_Beta-galactosidase"/>
</dbReference>
<dbReference type="InterPro" id="IPR036156">
    <property type="entry name" value="Beta-gal/glucu_dom_sf"/>
</dbReference>
<dbReference type="InterPro" id="IPR006103">
    <property type="entry name" value="Glyco_hydro_2_cat"/>
</dbReference>
<dbReference type="InterPro" id="IPR006101">
    <property type="entry name" value="Glyco_hydro_2"/>
</dbReference>
<dbReference type="InterPro" id="IPR004199">
    <property type="entry name" value="B-gal_small/dom_5"/>
</dbReference>
<dbReference type="Gene3D" id="2.70.98.10">
    <property type="match status" value="1"/>
</dbReference>
<dbReference type="Gene3D" id="2.60.120.260">
    <property type="entry name" value="Galactose-binding domain-like"/>
    <property type="match status" value="2"/>
</dbReference>
<dbReference type="Proteomes" id="UP001476282">
    <property type="component" value="Unassembled WGS sequence"/>
</dbReference>
<dbReference type="InterPro" id="IPR032312">
    <property type="entry name" value="LacZ_4"/>
</dbReference>
<dbReference type="InterPro" id="IPR023232">
    <property type="entry name" value="Glyco_hydro_2_AS"/>
</dbReference>
<dbReference type="SUPFAM" id="SSF51445">
    <property type="entry name" value="(Trans)glycosidases"/>
    <property type="match status" value="1"/>
</dbReference>
<keyword evidence="5 7" id="KW-0326">Glycosidase</keyword>
<dbReference type="InterPro" id="IPR017853">
    <property type="entry name" value="GH"/>
</dbReference>
<evidence type="ECO:0000256" key="7">
    <source>
        <dbReference type="RuleBase" id="RU361154"/>
    </source>
</evidence>
<accession>A0ABP9UUW4</accession>
<keyword evidence="10" id="KW-1185">Reference proteome</keyword>
<evidence type="ECO:0000256" key="4">
    <source>
        <dbReference type="ARBA" id="ARBA00022801"/>
    </source>
</evidence>
<evidence type="ECO:0000256" key="5">
    <source>
        <dbReference type="ARBA" id="ARBA00023295"/>
    </source>
</evidence>
<keyword evidence="4 7" id="KW-0378">Hydrolase</keyword>
<dbReference type="SUPFAM" id="SSF74650">
    <property type="entry name" value="Galactose mutarotase-like"/>
    <property type="match status" value="1"/>
</dbReference>
<dbReference type="EC" id="3.2.1.23" evidence="3 7"/>
<dbReference type="PRINTS" id="PR00132">
    <property type="entry name" value="GLHYDRLASE2"/>
</dbReference>
<dbReference type="SMART" id="SM01038">
    <property type="entry name" value="Bgal_small_N"/>
    <property type="match status" value="1"/>
</dbReference>
<dbReference type="Pfam" id="PF02929">
    <property type="entry name" value="Bgal_small_N"/>
    <property type="match status" value="1"/>
</dbReference>
<protein>
    <recommendedName>
        <fullName evidence="3 7">Beta-galactosidase</fullName>
        <ecNumber evidence="3 7">3.2.1.23</ecNumber>
    </recommendedName>
    <alternativeName>
        <fullName evidence="6 7">Lactase</fullName>
    </alternativeName>
</protein>
<dbReference type="Pfam" id="PF16353">
    <property type="entry name" value="LacZ_4"/>
    <property type="match status" value="1"/>
</dbReference>
<dbReference type="PANTHER" id="PTHR46323">
    <property type="entry name" value="BETA-GALACTOSIDASE"/>
    <property type="match status" value="1"/>
</dbReference>
<dbReference type="PANTHER" id="PTHR46323:SF2">
    <property type="entry name" value="BETA-GALACTOSIDASE"/>
    <property type="match status" value="1"/>
</dbReference>
<comment type="catalytic activity">
    <reaction evidence="1 7">
        <text>Hydrolysis of terminal non-reducing beta-D-galactose residues in beta-D-galactosides.</text>
        <dbReference type="EC" id="3.2.1.23"/>
    </reaction>
</comment>
<dbReference type="InterPro" id="IPR008979">
    <property type="entry name" value="Galactose-bd-like_sf"/>
</dbReference>
<evidence type="ECO:0000256" key="1">
    <source>
        <dbReference type="ARBA" id="ARBA00001412"/>
    </source>
</evidence>
<proteinExistence type="inferred from homology"/>
<evidence type="ECO:0000256" key="6">
    <source>
        <dbReference type="ARBA" id="ARBA00032230"/>
    </source>
</evidence>
<dbReference type="PROSITE" id="PS50022">
    <property type="entry name" value="FA58C_3"/>
    <property type="match status" value="1"/>
</dbReference>
<comment type="similarity">
    <text evidence="2 7">Belongs to the glycosyl hydrolase 2 family.</text>
</comment>
<dbReference type="Pfam" id="PF02836">
    <property type="entry name" value="Glyco_hydro_2_C"/>
    <property type="match status" value="1"/>
</dbReference>
<comment type="caution">
    <text evidence="9">The sequence shown here is derived from an EMBL/GenBank/DDBJ whole genome shotgun (WGS) entry which is preliminary data.</text>
</comment>
<evidence type="ECO:0000256" key="2">
    <source>
        <dbReference type="ARBA" id="ARBA00007401"/>
    </source>
</evidence>
<dbReference type="InterPro" id="IPR013783">
    <property type="entry name" value="Ig-like_fold"/>
</dbReference>
<dbReference type="SUPFAM" id="SSF49303">
    <property type="entry name" value="beta-Galactosidase/glucuronidase domain"/>
    <property type="match status" value="2"/>
</dbReference>
<dbReference type="InterPro" id="IPR011013">
    <property type="entry name" value="Gal_mutarotase_sf_dom"/>
</dbReference>
<dbReference type="Gene3D" id="2.60.40.10">
    <property type="entry name" value="Immunoglobulins"/>
    <property type="match status" value="2"/>
</dbReference>
<dbReference type="RefSeq" id="WP_353568621.1">
    <property type="nucleotide sequence ID" value="NZ_BAABRI010000027.1"/>
</dbReference>
<dbReference type="InterPro" id="IPR023230">
    <property type="entry name" value="Glyco_hydro_2_CS"/>
</dbReference>
<dbReference type="EMBL" id="BAABRI010000027">
    <property type="protein sequence ID" value="GAA5484522.1"/>
    <property type="molecule type" value="Genomic_DNA"/>
</dbReference>
<dbReference type="PROSITE" id="PS00608">
    <property type="entry name" value="GLYCOSYL_HYDROL_F2_2"/>
    <property type="match status" value="1"/>
</dbReference>
<dbReference type="InterPro" id="IPR000421">
    <property type="entry name" value="FA58C"/>
</dbReference>
<gene>
    <name evidence="9" type="primary">lacZ_4</name>
    <name evidence="9" type="ORF">Hsar01_03766</name>
</gene>